<proteinExistence type="predicted"/>
<dbReference type="EMBL" id="CM047897">
    <property type="protein sequence ID" value="KAJ0113090.1"/>
    <property type="molecule type" value="Genomic_DNA"/>
</dbReference>
<evidence type="ECO:0000313" key="1">
    <source>
        <dbReference type="EMBL" id="KAJ0113090.1"/>
    </source>
</evidence>
<organism evidence="1 2">
    <name type="scientific">Pistacia atlantica</name>
    <dbReference type="NCBI Taxonomy" id="434234"/>
    <lineage>
        <taxon>Eukaryota</taxon>
        <taxon>Viridiplantae</taxon>
        <taxon>Streptophyta</taxon>
        <taxon>Embryophyta</taxon>
        <taxon>Tracheophyta</taxon>
        <taxon>Spermatophyta</taxon>
        <taxon>Magnoliopsida</taxon>
        <taxon>eudicotyledons</taxon>
        <taxon>Gunneridae</taxon>
        <taxon>Pentapetalae</taxon>
        <taxon>rosids</taxon>
        <taxon>malvids</taxon>
        <taxon>Sapindales</taxon>
        <taxon>Anacardiaceae</taxon>
        <taxon>Pistacia</taxon>
    </lineage>
</organism>
<protein>
    <submittedName>
        <fullName evidence="1">Uncharacterized protein</fullName>
    </submittedName>
</protein>
<accession>A0ACC1CBI7</accession>
<sequence>MGQSVIPTLELYNLVYLWLQTVATPEKVPTKIGSSAKDFVMVLTYA</sequence>
<reference evidence="2" key="1">
    <citation type="journal article" date="2023" name="G3 (Bethesda)">
        <title>Genome assembly and association tests identify interacting loci associated with vigor, precocity, and sex in interspecific pistachio rootstocks.</title>
        <authorList>
            <person name="Palmer W."/>
            <person name="Jacygrad E."/>
            <person name="Sagayaradj S."/>
            <person name="Cavanaugh K."/>
            <person name="Han R."/>
            <person name="Bertier L."/>
            <person name="Beede B."/>
            <person name="Kafkas S."/>
            <person name="Golino D."/>
            <person name="Preece J."/>
            <person name="Michelmore R."/>
        </authorList>
    </citation>
    <scope>NUCLEOTIDE SEQUENCE [LARGE SCALE GENOMIC DNA]</scope>
</reference>
<evidence type="ECO:0000313" key="2">
    <source>
        <dbReference type="Proteomes" id="UP001164250"/>
    </source>
</evidence>
<comment type="caution">
    <text evidence="1">The sequence shown here is derived from an EMBL/GenBank/DDBJ whole genome shotgun (WGS) entry which is preliminary data.</text>
</comment>
<name>A0ACC1CBI7_9ROSI</name>
<keyword evidence="2" id="KW-1185">Reference proteome</keyword>
<gene>
    <name evidence="1" type="ORF">Patl1_01200</name>
</gene>
<dbReference type="Proteomes" id="UP001164250">
    <property type="component" value="Chromosome 1"/>
</dbReference>